<dbReference type="Proteomes" id="UP001161405">
    <property type="component" value="Unassembled WGS sequence"/>
</dbReference>
<keyword evidence="2 8" id="KW-0808">Transferase</keyword>
<feature type="binding site" evidence="8">
    <location>
        <position position="262"/>
    </location>
    <ligand>
        <name>Mg(2+)</name>
        <dbReference type="ChEBI" id="CHEBI:18420"/>
    </ligand>
</feature>
<feature type="binding site" evidence="8">
    <location>
        <position position="92"/>
    </location>
    <ligand>
        <name>ATP</name>
        <dbReference type="ChEBI" id="CHEBI:30616"/>
    </ligand>
</feature>
<feature type="binding site" evidence="8">
    <location>
        <position position="176"/>
    </location>
    <ligand>
        <name>ATP</name>
        <dbReference type="ChEBI" id="CHEBI:30616"/>
    </ligand>
</feature>
<accession>A0ABQ5UQM7</accession>
<feature type="binding site" evidence="8">
    <location>
        <position position="113"/>
    </location>
    <ligand>
        <name>ATP</name>
        <dbReference type="ChEBI" id="CHEBI:30616"/>
    </ligand>
</feature>
<comment type="catalytic activity">
    <reaction evidence="8">
        <text>L-seryl-[protein] + ATP = 3-O-(5'-adenylyl)-L-seryl-[protein] + diphosphate</text>
        <dbReference type="Rhea" id="RHEA:58120"/>
        <dbReference type="Rhea" id="RHEA-COMP:9863"/>
        <dbReference type="Rhea" id="RHEA-COMP:15073"/>
        <dbReference type="ChEBI" id="CHEBI:29999"/>
        <dbReference type="ChEBI" id="CHEBI:30616"/>
        <dbReference type="ChEBI" id="CHEBI:33019"/>
        <dbReference type="ChEBI" id="CHEBI:142516"/>
        <dbReference type="EC" id="2.7.7.108"/>
    </reaction>
</comment>
<evidence type="ECO:0000313" key="10">
    <source>
        <dbReference type="Proteomes" id="UP001161405"/>
    </source>
</evidence>
<gene>
    <name evidence="8" type="primary">ydiU</name>
    <name evidence="8" type="synonym">selO</name>
    <name evidence="9" type="ORF">GCM10007879_14330</name>
</gene>
<feature type="binding site" evidence="8">
    <location>
        <position position="253"/>
    </location>
    <ligand>
        <name>Mg(2+)</name>
        <dbReference type="ChEBI" id="CHEBI:18420"/>
    </ligand>
</feature>
<comment type="caution">
    <text evidence="9">The sequence shown here is derived from an EMBL/GenBank/DDBJ whole genome shotgun (WGS) entry which is preliminary data.</text>
</comment>
<keyword evidence="8" id="KW-0464">Manganese</keyword>
<dbReference type="RefSeq" id="WP_284363142.1">
    <property type="nucleotide sequence ID" value="NZ_BSNI01000002.1"/>
</dbReference>
<comment type="catalytic activity">
    <reaction evidence="8">
        <text>L-tyrosyl-[protein] + ATP = O-(5'-adenylyl)-L-tyrosyl-[protein] + diphosphate</text>
        <dbReference type="Rhea" id="RHEA:54288"/>
        <dbReference type="Rhea" id="RHEA-COMP:10136"/>
        <dbReference type="Rhea" id="RHEA-COMP:13846"/>
        <dbReference type="ChEBI" id="CHEBI:30616"/>
        <dbReference type="ChEBI" id="CHEBI:33019"/>
        <dbReference type="ChEBI" id="CHEBI:46858"/>
        <dbReference type="ChEBI" id="CHEBI:83624"/>
        <dbReference type="EC" id="2.7.7.108"/>
    </reaction>
</comment>
<comment type="similarity">
    <text evidence="1 8">Belongs to the SELO family.</text>
</comment>
<evidence type="ECO:0000256" key="4">
    <source>
        <dbReference type="ARBA" id="ARBA00022723"/>
    </source>
</evidence>
<evidence type="ECO:0000256" key="5">
    <source>
        <dbReference type="ARBA" id="ARBA00022741"/>
    </source>
</evidence>
<feature type="binding site" evidence="8">
    <location>
        <position position="126"/>
    </location>
    <ligand>
        <name>ATP</name>
        <dbReference type="ChEBI" id="CHEBI:30616"/>
    </ligand>
</feature>
<dbReference type="PANTHER" id="PTHR32057:SF14">
    <property type="entry name" value="PROTEIN ADENYLYLTRANSFERASE SELO, MITOCHONDRIAL"/>
    <property type="match status" value="1"/>
</dbReference>
<name>A0ABQ5UQM7_9HYPH</name>
<dbReference type="EC" id="2.7.7.-" evidence="8"/>
<keyword evidence="7 8" id="KW-0460">Magnesium</keyword>
<evidence type="ECO:0000256" key="8">
    <source>
        <dbReference type="HAMAP-Rule" id="MF_00692"/>
    </source>
</evidence>
<sequence length="484" mass="53660">MRDKSHPIFGAQYAQLPDRFYAAQSATPVADPKWIAFNRDLAATLQLDADLLSGDVGLAIFAGNQTAPNTTPLAMAYSGHQFGHWNPRLGDGRALLLGDAQSKDGQVFDIQLKGSGPTPYSRNGDGRAALGPVLREYVLSEAMHALGLPTTRALAAVTTGEMVRRETPLPGAIITRVAKSFVRFGTFQYFVAHDDKEGLKALADFSIMRHEPDLQVADHPYLELLKRVISRQAELIAQWQLIGFIHGVMNTDNVSIAGETIDFGPCAFMDEYDPATVFSSIDQFGRYAYQNQPRIGQWNLSVLAQSMLPILHDDEDQALALAQDAINEFSPQFDDAFRSGILKKIGIANERPGDYELAIELLDLMKEARADFTNTFRALCNLELPNPTVAAAQLPLTEWINDWVRHTDGGKRVDQSLMRKVNPAFIPRNHRVEAMIQAATDGDFSLFEELMQVLSRPFEDQPVHHAYTLPPAPDERVHQTFCGT</sequence>
<comment type="catalytic activity">
    <reaction evidence="8">
        <text>L-tyrosyl-[protein] + UTP = O-(5'-uridylyl)-L-tyrosyl-[protein] + diphosphate</text>
        <dbReference type="Rhea" id="RHEA:83887"/>
        <dbReference type="Rhea" id="RHEA-COMP:10136"/>
        <dbReference type="Rhea" id="RHEA-COMP:20238"/>
        <dbReference type="ChEBI" id="CHEBI:33019"/>
        <dbReference type="ChEBI" id="CHEBI:46398"/>
        <dbReference type="ChEBI" id="CHEBI:46858"/>
        <dbReference type="ChEBI" id="CHEBI:90602"/>
    </reaction>
</comment>
<comment type="cofactor">
    <cofactor evidence="8">
        <name>Mg(2+)</name>
        <dbReference type="ChEBI" id="CHEBI:18420"/>
    </cofactor>
    <cofactor evidence="8">
        <name>Mn(2+)</name>
        <dbReference type="ChEBI" id="CHEBI:29035"/>
    </cofactor>
</comment>
<feature type="binding site" evidence="8">
    <location>
        <position position="183"/>
    </location>
    <ligand>
        <name>ATP</name>
        <dbReference type="ChEBI" id="CHEBI:30616"/>
    </ligand>
</feature>
<evidence type="ECO:0000256" key="1">
    <source>
        <dbReference type="ARBA" id="ARBA00009747"/>
    </source>
</evidence>
<comment type="catalytic activity">
    <reaction evidence="8">
        <text>L-histidyl-[protein] + UTP = N(tele)-(5'-uridylyl)-L-histidyl-[protein] + diphosphate</text>
        <dbReference type="Rhea" id="RHEA:83891"/>
        <dbReference type="Rhea" id="RHEA-COMP:9745"/>
        <dbReference type="Rhea" id="RHEA-COMP:20239"/>
        <dbReference type="ChEBI" id="CHEBI:29979"/>
        <dbReference type="ChEBI" id="CHEBI:33019"/>
        <dbReference type="ChEBI" id="CHEBI:46398"/>
        <dbReference type="ChEBI" id="CHEBI:233474"/>
    </reaction>
</comment>
<feature type="active site" description="Proton acceptor" evidence="8">
    <location>
        <position position="252"/>
    </location>
</feature>
<keyword evidence="4 8" id="KW-0479">Metal-binding</keyword>
<keyword evidence="3 8" id="KW-0548">Nucleotidyltransferase</keyword>
<comment type="function">
    <text evidence="8">Nucleotidyltransferase involved in the post-translational modification of proteins. It can catalyze the addition of adenosine monophosphate (AMP) or uridine monophosphate (UMP) to a protein, resulting in modifications known as AMPylation and UMPylation.</text>
</comment>
<evidence type="ECO:0000256" key="2">
    <source>
        <dbReference type="ARBA" id="ARBA00022679"/>
    </source>
</evidence>
<reference evidence="9" key="1">
    <citation type="journal article" date="2014" name="Int. J. Syst. Evol. Microbiol.">
        <title>Complete genome of a new Firmicutes species belonging to the dominant human colonic microbiota ('Ruminococcus bicirculans') reveals two chromosomes and a selective capacity to utilize plant glucans.</title>
        <authorList>
            <consortium name="NISC Comparative Sequencing Program"/>
            <person name="Wegmann U."/>
            <person name="Louis P."/>
            <person name="Goesmann A."/>
            <person name="Henrissat B."/>
            <person name="Duncan S.H."/>
            <person name="Flint H.J."/>
        </authorList>
    </citation>
    <scope>NUCLEOTIDE SEQUENCE</scope>
    <source>
        <strain evidence="9">NBRC 107169</strain>
    </source>
</reference>
<dbReference type="PANTHER" id="PTHR32057">
    <property type="entry name" value="PROTEIN ADENYLYLTRANSFERASE SELO, MITOCHONDRIAL"/>
    <property type="match status" value="1"/>
</dbReference>
<keyword evidence="6 8" id="KW-0067">ATP-binding</keyword>
<feature type="binding site" evidence="8">
    <location>
        <position position="125"/>
    </location>
    <ligand>
        <name>ATP</name>
        <dbReference type="ChEBI" id="CHEBI:30616"/>
    </ligand>
</feature>
<dbReference type="EMBL" id="BSNI01000002">
    <property type="protein sequence ID" value="GLQ17184.1"/>
    <property type="molecule type" value="Genomic_DNA"/>
</dbReference>
<comment type="catalytic activity">
    <reaction evidence="8">
        <text>L-seryl-[protein] + UTP = O-(5'-uridylyl)-L-seryl-[protein] + diphosphate</text>
        <dbReference type="Rhea" id="RHEA:64604"/>
        <dbReference type="Rhea" id="RHEA-COMP:9863"/>
        <dbReference type="Rhea" id="RHEA-COMP:16635"/>
        <dbReference type="ChEBI" id="CHEBI:29999"/>
        <dbReference type="ChEBI" id="CHEBI:33019"/>
        <dbReference type="ChEBI" id="CHEBI:46398"/>
        <dbReference type="ChEBI" id="CHEBI:156051"/>
    </reaction>
</comment>
<feature type="binding site" evidence="8">
    <location>
        <position position="262"/>
    </location>
    <ligand>
        <name>ATP</name>
        <dbReference type="ChEBI" id="CHEBI:30616"/>
    </ligand>
</feature>
<proteinExistence type="inferred from homology"/>
<dbReference type="EC" id="2.7.7.108" evidence="8"/>
<dbReference type="NCBIfam" id="NF000658">
    <property type="entry name" value="PRK00029.1"/>
    <property type="match status" value="1"/>
</dbReference>
<organism evidence="9 10">
    <name type="scientific">Maritalea porphyrae</name>
    <dbReference type="NCBI Taxonomy" id="880732"/>
    <lineage>
        <taxon>Bacteria</taxon>
        <taxon>Pseudomonadati</taxon>
        <taxon>Pseudomonadota</taxon>
        <taxon>Alphaproteobacteria</taxon>
        <taxon>Hyphomicrobiales</taxon>
        <taxon>Devosiaceae</taxon>
        <taxon>Maritalea</taxon>
    </lineage>
</organism>
<evidence type="ECO:0000313" key="9">
    <source>
        <dbReference type="EMBL" id="GLQ17184.1"/>
    </source>
</evidence>
<feature type="binding site" evidence="8">
    <location>
        <position position="93"/>
    </location>
    <ligand>
        <name>ATP</name>
        <dbReference type="ChEBI" id="CHEBI:30616"/>
    </ligand>
</feature>
<reference evidence="9" key="2">
    <citation type="submission" date="2023-01" db="EMBL/GenBank/DDBJ databases">
        <title>Draft genome sequence of Maritalea porphyrae strain NBRC 107169.</title>
        <authorList>
            <person name="Sun Q."/>
            <person name="Mori K."/>
        </authorList>
    </citation>
    <scope>NUCLEOTIDE SEQUENCE</scope>
    <source>
        <strain evidence="9">NBRC 107169</strain>
    </source>
</reference>
<keyword evidence="5 8" id="KW-0547">Nucleotide-binding</keyword>
<dbReference type="HAMAP" id="MF_00692">
    <property type="entry name" value="SelO"/>
    <property type="match status" value="1"/>
</dbReference>
<comment type="catalytic activity">
    <reaction evidence="8">
        <text>L-threonyl-[protein] + ATP = 3-O-(5'-adenylyl)-L-threonyl-[protein] + diphosphate</text>
        <dbReference type="Rhea" id="RHEA:54292"/>
        <dbReference type="Rhea" id="RHEA-COMP:11060"/>
        <dbReference type="Rhea" id="RHEA-COMP:13847"/>
        <dbReference type="ChEBI" id="CHEBI:30013"/>
        <dbReference type="ChEBI" id="CHEBI:30616"/>
        <dbReference type="ChEBI" id="CHEBI:33019"/>
        <dbReference type="ChEBI" id="CHEBI:138113"/>
        <dbReference type="EC" id="2.7.7.108"/>
    </reaction>
</comment>
<keyword evidence="10" id="KW-1185">Reference proteome</keyword>
<feature type="binding site" evidence="8">
    <location>
        <position position="90"/>
    </location>
    <ligand>
        <name>ATP</name>
        <dbReference type="ChEBI" id="CHEBI:30616"/>
    </ligand>
</feature>
<evidence type="ECO:0000256" key="7">
    <source>
        <dbReference type="ARBA" id="ARBA00022842"/>
    </source>
</evidence>
<evidence type="ECO:0000256" key="6">
    <source>
        <dbReference type="ARBA" id="ARBA00022840"/>
    </source>
</evidence>
<evidence type="ECO:0000256" key="3">
    <source>
        <dbReference type="ARBA" id="ARBA00022695"/>
    </source>
</evidence>
<dbReference type="Pfam" id="PF02696">
    <property type="entry name" value="SelO"/>
    <property type="match status" value="1"/>
</dbReference>
<protein>
    <recommendedName>
        <fullName evidence="8">Protein nucleotidyltransferase YdiU</fullName>
        <ecNumber evidence="8">2.7.7.-</ecNumber>
    </recommendedName>
    <alternativeName>
        <fullName evidence="8">Protein adenylyltransferase YdiU</fullName>
        <ecNumber evidence="8">2.7.7.108</ecNumber>
    </alternativeName>
    <alternativeName>
        <fullName evidence="8">Protein uridylyltransferase YdiU</fullName>
        <ecNumber evidence="8">2.7.7.-</ecNumber>
    </alternativeName>
</protein>
<dbReference type="InterPro" id="IPR003846">
    <property type="entry name" value="SelO"/>
</dbReference>